<proteinExistence type="predicted"/>
<dbReference type="EMBL" id="JANPWB010000013">
    <property type="protein sequence ID" value="KAJ1105056.1"/>
    <property type="molecule type" value="Genomic_DNA"/>
</dbReference>
<dbReference type="Gene3D" id="3.30.70.1820">
    <property type="entry name" value="L1 transposable element, RRM domain"/>
    <property type="match status" value="1"/>
</dbReference>
<evidence type="ECO:0000313" key="3">
    <source>
        <dbReference type="EMBL" id="KAJ1105056.1"/>
    </source>
</evidence>
<organism evidence="3 4">
    <name type="scientific">Pleurodeles waltl</name>
    <name type="common">Iberian ribbed newt</name>
    <dbReference type="NCBI Taxonomy" id="8319"/>
    <lineage>
        <taxon>Eukaryota</taxon>
        <taxon>Metazoa</taxon>
        <taxon>Chordata</taxon>
        <taxon>Craniata</taxon>
        <taxon>Vertebrata</taxon>
        <taxon>Euteleostomi</taxon>
        <taxon>Amphibia</taxon>
        <taxon>Batrachia</taxon>
        <taxon>Caudata</taxon>
        <taxon>Salamandroidea</taxon>
        <taxon>Salamandridae</taxon>
        <taxon>Pleurodelinae</taxon>
        <taxon>Pleurodeles</taxon>
    </lineage>
</organism>
<dbReference type="InterPro" id="IPR004244">
    <property type="entry name" value="Transposase_22"/>
</dbReference>
<feature type="compositionally biased region" description="Basic and acidic residues" evidence="2">
    <location>
        <begin position="1"/>
        <end position="12"/>
    </location>
</feature>
<comment type="caution">
    <text evidence="3">The sequence shown here is derived from an EMBL/GenBank/DDBJ whole genome shotgun (WGS) entry which is preliminary data.</text>
</comment>
<feature type="region of interest" description="Disordered" evidence="2">
    <location>
        <begin position="1"/>
        <end position="21"/>
    </location>
</feature>
<keyword evidence="1" id="KW-0175">Coiled coil</keyword>
<gene>
    <name evidence="3" type="ORF">NDU88_002464</name>
</gene>
<protein>
    <recommendedName>
        <fullName evidence="5">L1 transposable element RRM domain-containing protein</fullName>
    </recommendedName>
</protein>
<name>A0AAV7MNV3_PLEWA</name>
<evidence type="ECO:0008006" key="5">
    <source>
        <dbReference type="Google" id="ProtNLM"/>
    </source>
</evidence>
<feature type="coiled-coil region" evidence="1">
    <location>
        <begin position="61"/>
        <end position="88"/>
    </location>
</feature>
<evidence type="ECO:0000256" key="1">
    <source>
        <dbReference type="SAM" id="Coils"/>
    </source>
</evidence>
<accession>A0AAV7MNV3</accession>
<reference evidence="3" key="1">
    <citation type="journal article" date="2022" name="bioRxiv">
        <title>Sequencing and chromosome-scale assembly of the giantPleurodeles waltlgenome.</title>
        <authorList>
            <person name="Brown T."/>
            <person name="Elewa A."/>
            <person name="Iarovenko S."/>
            <person name="Subramanian E."/>
            <person name="Araus A.J."/>
            <person name="Petzold A."/>
            <person name="Susuki M."/>
            <person name="Suzuki K.-i.T."/>
            <person name="Hayashi T."/>
            <person name="Toyoda A."/>
            <person name="Oliveira C."/>
            <person name="Osipova E."/>
            <person name="Leigh N.D."/>
            <person name="Simon A."/>
            <person name="Yun M.H."/>
        </authorList>
    </citation>
    <scope>NUCLEOTIDE SEQUENCE</scope>
    <source>
        <strain evidence="3">20211129_DDA</strain>
        <tissue evidence="3">Liver</tissue>
    </source>
</reference>
<dbReference type="PANTHER" id="PTHR11505">
    <property type="entry name" value="L1 TRANSPOSABLE ELEMENT-RELATED"/>
    <property type="match status" value="1"/>
</dbReference>
<evidence type="ECO:0000313" key="4">
    <source>
        <dbReference type="Proteomes" id="UP001066276"/>
    </source>
</evidence>
<evidence type="ECO:0000256" key="2">
    <source>
        <dbReference type="SAM" id="MobiDB-lite"/>
    </source>
</evidence>
<keyword evidence="4" id="KW-1185">Reference proteome</keyword>
<sequence>MTVDPLDSRQDPLLESNSTHDQSSLESLLHFLSKEIRQGFLVPQNNQKGIQEVCEALATKMDILAQRTQILENQVVQLNETVEKHTNDIVALRVMGNQNAERLEVLENSTRRNNIKIMNVQEGVEGDNIEVSVVGHLCQCGVWEGSEDMLSQDIQRIHRDPFQKLSNAAKPRRILVNFITYGIKEKVLSRALKIGTLNANGFSFEIRSDVSWMTSNRQWELGKRLEEFRKLGAMVQLKFPATLRVMRENRMYNLRNVHEADSLLEKFKNS</sequence>
<dbReference type="Proteomes" id="UP001066276">
    <property type="component" value="Chromosome 9"/>
</dbReference>
<dbReference type="AlphaFoldDB" id="A0AAV7MNV3"/>